<reference evidence="5 6" key="1">
    <citation type="submission" date="2014-12" db="EMBL/GenBank/DDBJ databases">
        <title>Genome sequencing of Photobacterium gaetbulicola AD005a.</title>
        <authorList>
            <person name="Adrian T.G.S."/>
            <person name="Chan K.G."/>
        </authorList>
    </citation>
    <scope>NUCLEOTIDE SEQUENCE [LARGE SCALE GENOMIC DNA]</scope>
    <source>
        <strain evidence="5 6">AD005a</strain>
    </source>
</reference>
<gene>
    <name evidence="5" type="ORF">RJ45_08475</name>
</gene>
<comment type="caution">
    <text evidence="5">The sequence shown here is derived from an EMBL/GenBank/DDBJ whole genome shotgun (WGS) entry which is preliminary data.</text>
</comment>
<dbReference type="PANTHER" id="PTHR38108:SF1">
    <property type="entry name" value="UPF0319 PROTEIN YCCT"/>
    <property type="match status" value="1"/>
</dbReference>
<evidence type="ECO:0000256" key="1">
    <source>
        <dbReference type="ARBA" id="ARBA00008490"/>
    </source>
</evidence>
<evidence type="ECO:0000313" key="6">
    <source>
        <dbReference type="Proteomes" id="UP000031278"/>
    </source>
</evidence>
<evidence type="ECO:0000256" key="4">
    <source>
        <dbReference type="SAM" id="SignalP"/>
    </source>
</evidence>
<keyword evidence="2 4" id="KW-0732">Signal</keyword>
<name>A0A0B9GZH0_9GAMM</name>
<dbReference type="AlphaFoldDB" id="A0A0B9GZH0"/>
<evidence type="ECO:0000256" key="2">
    <source>
        <dbReference type="ARBA" id="ARBA00022729"/>
    </source>
</evidence>
<feature type="signal peptide" evidence="4">
    <location>
        <begin position="1"/>
        <end position="20"/>
    </location>
</feature>
<organism evidence="5 6">
    <name type="scientific">Photobacterium gaetbulicola</name>
    <dbReference type="NCBI Taxonomy" id="1295392"/>
    <lineage>
        <taxon>Bacteria</taxon>
        <taxon>Pseudomonadati</taxon>
        <taxon>Pseudomonadota</taxon>
        <taxon>Gammaproteobacteria</taxon>
        <taxon>Vibrionales</taxon>
        <taxon>Vibrionaceae</taxon>
        <taxon>Photobacterium</taxon>
    </lineage>
</organism>
<dbReference type="EMBL" id="JWLZ01000124">
    <property type="protein sequence ID" value="KHT64116.1"/>
    <property type="molecule type" value="Genomic_DNA"/>
</dbReference>
<accession>A0A0B9GZH0</accession>
<dbReference type="PANTHER" id="PTHR38108">
    <property type="entry name" value="UPF0319 PROTEIN YCCT"/>
    <property type="match status" value="1"/>
</dbReference>
<feature type="compositionally biased region" description="Basic and acidic residues" evidence="3">
    <location>
        <begin position="163"/>
        <end position="174"/>
    </location>
</feature>
<feature type="chain" id="PRO_5002146595" evidence="4">
    <location>
        <begin position="21"/>
        <end position="218"/>
    </location>
</feature>
<dbReference type="RefSeq" id="WP_039460669.1">
    <property type="nucleotide sequence ID" value="NZ_JWLZ01000124.1"/>
</dbReference>
<dbReference type="Pfam" id="PF09829">
    <property type="entry name" value="DUF2057"/>
    <property type="match status" value="1"/>
</dbReference>
<dbReference type="InterPro" id="IPR018635">
    <property type="entry name" value="UPF0319"/>
</dbReference>
<dbReference type="Proteomes" id="UP000031278">
    <property type="component" value="Unassembled WGS sequence"/>
</dbReference>
<feature type="region of interest" description="Disordered" evidence="3">
    <location>
        <begin position="162"/>
        <end position="181"/>
    </location>
</feature>
<proteinExistence type="inferred from homology"/>
<evidence type="ECO:0000256" key="3">
    <source>
        <dbReference type="SAM" id="MobiDB-lite"/>
    </source>
</evidence>
<comment type="similarity">
    <text evidence="1">Belongs to the UPF0319 family.</text>
</comment>
<sequence length="218" mass="23911">MKINNIVACGLISLFSMPIAAEVTLKLPSEINILSINGEEGKSGLMGFISSSPDKIILPNGDNQIVYDIKKIFNQGSTQSEVYQSSPLVLTFNSTDSELELSIPPLPTPDAARRFDRSTPVKLGSKSGASIEYTNERLPLDGFSFSIKKDYSALLANYNQSSDYKHDSNSDIKPKPATLKSNSAVKTSSKVAILQDVFNELDNKEKQEFLSWAIKNLN</sequence>
<evidence type="ECO:0000313" key="5">
    <source>
        <dbReference type="EMBL" id="KHT64116.1"/>
    </source>
</evidence>
<protein>
    <submittedName>
        <fullName evidence="5">Uncharacterized protein</fullName>
    </submittedName>
</protein>